<protein>
    <submittedName>
        <fullName evidence="5">Sulfatase</fullName>
    </submittedName>
</protein>
<evidence type="ECO:0000259" key="4">
    <source>
        <dbReference type="Pfam" id="PF00884"/>
    </source>
</evidence>
<sequence>MHKKSIFKKKIIVGMMLCFSMGMTFAADHSKPNIVLMFIDDMGYGDIGPFGNKVNKTPNLDRMAEEGIKLTQFYVANTACTPSRAALLTGSYAHRIGMDGGNGNLVVTFPGDKRGLNPSEITIAEMLRENGYATACFGKWHLGDQPEFMPLKQGFDTYFGIPYSNDMWPLHTRRNPITNRKYDPLPVMKQDKVVAHVADEFDQSLLAEVITNEAIAFIEKNQHQPFFCYIPHAHVHHPRYARPEYLERAEGNVDRAHVEEVDDSIGRVLQTLRDLKLDHNTLVIFTSDNGPASGMSSGPLRGAKGGAKYEGHMRVPTLAWWPRTIPGGITSKEIGVTTDLLPTFAKLSNSIVPSDRIIDGKDITNILLGKQDARSPHQLHFYENEGIRRGDWKLVKKARRNKVTLELYDLSTDLAERKDLSDAHPEIVRELDRLLKEHASSIAANLRPAGFAQKPKPILTKSGNLPTLKQYLGK</sequence>
<organism evidence="5 6">
    <name type="scientific">Lentisphaera profundi</name>
    <dbReference type="NCBI Taxonomy" id="1658616"/>
    <lineage>
        <taxon>Bacteria</taxon>
        <taxon>Pseudomonadati</taxon>
        <taxon>Lentisphaerota</taxon>
        <taxon>Lentisphaeria</taxon>
        <taxon>Lentisphaerales</taxon>
        <taxon>Lentisphaeraceae</taxon>
        <taxon>Lentisphaera</taxon>
    </lineage>
</organism>
<proteinExistence type="inferred from homology"/>
<dbReference type="EMBL" id="CP117812">
    <property type="protein sequence ID" value="WDE98930.1"/>
    <property type="molecule type" value="Genomic_DNA"/>
</dbReference>
<accession>A0ABY7VXF7</accession>
<dbReference type="CDD" id="cd16026">
    <property type="entry name" value="GALNS_like"/>
    <property type="match status" value="1"/>
</dbReference>
<keyword evidence="2" id="KW-0378">Hydrolase</keyword>
<reference evidence="5 6" key="1">
    <citation type="submission" date="2023-02" db="EMBL/GenBank/DDBJ databases">
        <title>Genome sequence of Lentisphaera profundi SAORIC-696.</title>
        <authorList>
            <person name="Kim e."/>
            <person name="Cho J.-C."/>
            <person name="Choi A."/>
            <person name="Kang I."/>
        </authorList>
    </citation>
    <scope>NUCLEOTIDE SEQUENCE [LARGE SCALE GENOMIC DNA]</scope>
    <source>
        <strain evidence="5 6">SAORIC-696</strain>
    </source>
</reference>
<evidence type="ECO:0000313" key="5">
    <source>
        <dbReference type="EMBL" id="WDE98930.1"/>
    </source>
</evidence>
<dbReference type="Gene3D" id="3.30.1120.10">
    <property type="match status" value="1"/>
</dbReference>
<dbReference type="InterPro" id="IPR000917">
    <property type="entry name" value="Sulfatase_N"/>
</dbReference>
<feature type="signal peptide" evidence="3">
    <location>
        <begin position="1"/>
        <end position="26"/>
    </location>
</feature>
<evidence type="ECO:0000313" key="6">
    <source>
        <dbReference type="Proteomes" id="UP001214250"/>
    </source>
</evidence>
<dbReference type="InterPro" id="IPR017850">
    <property type="entry name" value="Alkaline_phosphatase_core_sf"/>
</dbReference>
<evidence type="ECO:0000256" key="3">
    <source>
        <dbReference type="SAM" id="SignalP"/>
    </source>
</evidence>
<feature type="domain" description="Sulfatase N-terminal" evidence="4">
    <location>
        <begin position="32"/>
        <end position="348"/>
    </location>
</feature>
<keyword evidence="3" id="KW-0732">Signal</keyword>
<dbReference type="Pfam" id="PF00884">
    <property type="entry name" value="Sulfatase"/>
    <property type="match status" value="1"/>
</dbReference>
<name>A0ABY7VXF7_9BACT</name>
<dbReference type="Gene3D" id="3.40.720.10">
    <property type="entry name" value="Alkaline Phosphatase, subunit A"/>
    <property type="match status" value="1"/>
</dbReference>
<dbReference type="Proteomes" id="UP001214250">
    <property type="component" value="Chromosome 2"/>
</dbReference>
<comment type="similarity">
    <text evidence="1">Belongs to the sulfatase family.</text>
</comment>
<feature type="chain" id="PRO_5045505100" evidence="3">
    <location>
        <begin position="27"/>
        <end position="474"/>
    </location>
</feature>
<dbReference type="SUPFAM" id="SSF53649">
    <property type="entry name" value="Alkaline phosphatase-like"/>
    <property type="match status" value="1"/>
</dbReference>
<evidence type="ECO:0000256" key="1">
    <source>
        <dbReference type="ARBA" id="ARBA00008779"/>
    </source>
</evidence>
<gene>
    <name evidence="5" type="ORF">PQO03_13910</name>
</gene>
<dbReference type="PANTHER" id="PTHR42693:SF53">
    <property type="entry name" value="ENDO-4-O-SULFATASE"/>
    <property type="match status" value="1"/>
</dbReference>
<dbReference type="PANTHER" id="PTHR42693">
    <property type="entry name" value="ARYLSULFATASE FAMILY MEMBER"/>
    <property type="match status" value="1"/>
</dbReference>
<dbReference type="InterPro" id="IPR050738">
    <property type="entry name" value="Sulfatase"/>
</dbReference>
<evidence type="ECO:0000256" key="2">
    <source>
        <dbReference type="ARBA" id="ARBA00022801"/>
    </source>
</evidence>
<keyword evidence="6" id="KW-1185">Reference proteome</keyword>
<dbReference type="RefSeq" id="WP_274153798.1">
    <property type="nucleotide sequence ID" value="NZ_CP117812.1"/>
</dbReference>